<keyword evidence="1" id="KW-0472">Membrane</keyword>
<evidence type="ECO:0000313" key="2">
    <source>
        <dbReference type="EMBL" id="PIY62183.1"/>
    </source>
</evidence>
<sequence>MILTGLKTVPTVRKRLAVGLTVFLLAVLPLATLARPPAEEAGDGAPATNTPGYHPSVGLIDTVNSATGRESGLGHISGLGTFTGSIMGQIIGLIGVLFFLLMIYAGVIWMTSSGKEEQVSKAKSIMSGAVIGLVLVFAAYYILDFVLGAIYQGFGL</sequence>
<dbReference type="Pfam" id="PF18895">
    <property type="entry name" value="T4SS_pilin"/>
    <property type="match status" value="1"/>
</dbReference>
<dbReference type="InterPro" id="IPR043993">
    <property type="entry name" value="T4SS_pilin"/>
</dbReference>
<feature type="transmembrane region" description="Helical" evidence="1">
    <location>
        <begin position="130"/>
        <end position="151"/>
    </location>
</feature>
<comment type="caution">
    <text evidence="2">The sequence shown here is derived from an EMBL/GenBank/DDBJ whole genome shotgun (WGS) entry which is preliminary data.</text>
</comment>
<protein>
    <submittedName>
        <fullName evidence="2">Uncharacterized protein</fullName>
    </submittedName>
</protein>
<feature type="transmembrane region" description="Helical" evidence="1">
    <location>
        <begin position="86"/>
        <end position="109"/>
    </location>
</feature>
<keyword evidence="1" id="KW-0812">Transmembrane</keyword>
<keyword evidence="1" id="KW-1133">Transmembrane helix</keyword>
<dbReference type="EMBL" id="PFLC01000050">
    <property type="protein sequence ID" value="PIY62183.1"/>
    <property type="molecule type" value="Genomic_DNA"/>
</dbReference>
<name>A0A2M7QAM5_9BACT</name>
<dbReference type="AlphaFoldDB" id="A0A2M7QAM5"/>
<evidence type="ECO:0000313" key="3">
    <source>
        <dbReference type="Proteomes" id="UP000230973"/>
    </source>
</evidence>
<reference evidence="3" key="1">
    <citation type="submission" date="2017-09" db="EMBL/GenBank/DDBJ databases">
        <title>Depth-based differentiation of microbial function through sediment-hosted aquifers and enrichment of novel symbionts in the deep terrestrial subsurface.</title>
        <authorList>
            <person name="Probst A.J."/>
            <person name="Ladd B."/>
            <person name="Jarett J.K."/>
            <person name="Geller-Mcgrath D.E."/>
            <person name="Sieber C.M.K."/>
            <person name="Emerson J.B."/>
            <person name="Anantharaman K."/>
            <person name="Thomas B.C."/>
            <person name="Malmstrom R."/>
            <person name="Stieglmeier M."/>
            <person name="Klingl A."/>
            <person name="Woyke T."/>
            <person name="Ryan C.M."/>
            <person name="Banfield J.F."/>
        </authorList>
    </citation>
    <scope>NUCLEOTIDE SEQUENCE [LARGE SCALE GENOMIC DNA]</scope>
</reference>
<gene>
    <name evidence="2" type="ORF">COY93_03645</name>
</gene>
<dbReference type="Proteomes" id="UP000230973">
    <property type="component" value="Unassembled WGS sequence"/>
</dbReference>
<organism evidence="2 3">
    <name type="scientific">Candidatus Uhrbacteria bacterium CG_4_10_14_0_8_um_filter_58_22</name>
    <dbReference type="NCBI Taxonomy" id="1975029"/>
    <lineage>
        <taxon>Bacteria</taxon>
        <taxon>Candidatus Uhriibacteriota</taxon>
    </lineage>
</organism>
<evidence type="ECO:0000256" key="1">
    <source>
        <dbReference type="SAM" id="Phobius"/>
    </source>
</evidence>
<proteinExistence type="predicted"/>
<accession>A0A2M7QAM5</accession>